<reference evidence="1" key="1">
    <citation type="submission" date="2024-05" db="EMBL/GenBank/DDBJ databases">
        <authorList>
            <person name="Mugo M.M."/>
            <person name="Musyoki A.M."/>
            <person name="Makumi A.M."/>
            <person name="Mutai I."/>
            <person name="Drechsel O."/>
            <person name="Kering K.K."/>
            <person name="Muturi P."/>
            <person name="Mbae C.K."/>
            <person name="Kariuki S.M."/>
        </authorList>
    </citation>
    <scope>NUCLEOTIDE SEQUENCE</scope>
</reference>
<gene>
    <name evidence="1" type="ORF">QSPPMHGG_CDS0026</name>
</gene>
<sequence length="140" mass="16031">MEATKSVIYLHKGSSTDTPVFAVETLNVDEFFGCRFLIRATALASKEHLFRAIVNSKEFHEFWKQQDVKLPAMLNVMSVTRVYTNTYLYRVKLPDQGAVCGLIVPLWVEAFTPEQALCNLRRLLHAMGHYPDLCTIEVHK</sequence>
<proteinExistence type="predicted"/>
<organism evidence="1">
    <name type="scientific">Salmonella phage vB_SEnST11_KE26</name>
    <dbReference type="NCBI Taxonomy" id="3161177"/>
    <lineage>
        <taxon>Viruses</taxon>
        <taxon>Duplodnaviria</taxon>
        <taxon>Heunggongvirae</taxon>
        <taxon>Uroviricota</taxon>
        <taxon>Caudoviricetes</taxon>
        <taxon>Rosemountvirus</taxon>
    </lineage>
</organism>
<accession>A0AAU8GGA6</accession>
<dbReference type="EMBL" id="PP856725">
    <property type="protein sequence ID" value="XCH40882.1"/>
    <property type="molecule type" value="Genomic_DNA"/>
</dbReference>
<protein>
    <submittedName>
        <fullName evidence="1">Uncharacterized protein</fullName>
    </submittedName>
</protein>
<name>A0AAU8GGA6_9CAUD</name>
<evidence type="ECO:0000313" key="1">
    <source>
        <dbReference type="EMBL" id="XCH40882.1"/>
    </source>
</evidence>